<dbReference type="RefSeq" id="WP_135206189.1">
    <property type="nucleotide sequence ID" value="NZ_SPVF01000076.1"/>
</dbReference>
<accession>A0A4Y9SJA5</accession>
<protein>
    <submittedName>
        <fullName evidence="1">Sulfotransferase</fullName>
    </submittedName>
</protein>
<dbReference type="Gene3D" id="3.40.50.300">
    <property type="entry name" value="P-loop containing nucleotide triphosphate hydrolases"/>
    <property type="match status" value="1"/>
</dbReference>
<dbReference type="Pfam" id="PF13469">
    <property type="entry name" value="Sulfotransfer_3"/>
    <property type="match status" value="1"/>
</dbReference>
<dbReference type="Proteomes" id="UP000298438">
    <property type="component" value="Unassembled WGS sequence"/>
</dbReference>
<dbReference type="InterPro" id="IPR027417">
    <property type="entry name" value="P-loop_NTPase"/>
</dbReference>
<evidence type="ECO:0000313" key="1">
    <source>
        <dbReference type="EMBL" id="TFW25508.1"/>
    </source>
</evidence>
<dbReference type="SUPFAM" id="SSF52540">
    <property type="entry name" value="P-loop containing nucleoside triphosphate hydrolases"/>
    <property type="match status" value="1"/>
</dbReference>
<keyword evidence="1" id="KW-0808">Transferase</keyword>
<organism evidence="1 2">
    <name type="scientific">Zemynaea arenosa</name>
    <dbReference type="NCBI Taxonomy" id="2561931"/>
    <lineage>
        <taxon>Bacteria</taxon>
        <taxon>Pseudomonadati</taxon>
        <taxon>Pseudomonadota</taxon>
        <taxon>Betaproteobacteria</taxon>
        <taxon>Burkholderiales</taxon>
        <taxon>Oxalobacteraceae</taxon>
        <taxon>Telluria group</taxon>
        <taxon>Zemynaea</taxon>
    </lineage>
</organism>
<comment type="caution">
    <text evidence="1">The sequence shown here is derived from an EMBL/GenBank/DDBJ whole genome shotgun (WGS) entry which is preliminary data.</text>
</comment>
<reference evidence="1 2" key="1">
    <citation type="submission" date="2019-03" db="EMBL/GenBank/DDBJ databases">
        <title>Draft Genome Sequence of Massilia arenosa sp. nov., a Novel Massilia Species Isolated from a Sandy-loam Maize Soil.</title>
        <authorList>
            <person name="Raths R."/>
            <person name="Peta V."/>
            <person name="Bucking H."/>
        </authorList>
    </citation>
    <scope>NUCLEOTIDE SEQUENCE [LARGE SCALE GENOMIC DNA]</scope>
    <source>
        <strain evidence="1 2">MC02</strain>
    </source>
</reference>
<dbReference type="EMBL" id="SPVF01000076">
    <property type="protein sequence ID" value="TFW25508.1"/>
    <property type="molecule type" value="Genomic_DNA"/>
</dbReference>
<proteinExistence type="predicted"/>
<gene>
    <name evidence="1" type="ORF">E4L96_05375</name>
</gene>
<keyword evidence="2" id="KW-1185">Reference proteome</keyword>
<dbReference type="OrthoDB" id="9766687at2"/>
<dbReference type="GO" id="GO:0016740">
    <property type="term" value="F:transferase activity"/>
    <property type="evidence" value="ECO:0007669"/>
    <property type="project" value="UniProtKB-KW"/>
</dbReference>
<evidence type="ECO:0000313" key="2">
    <source>
        <dbReference type="Proteomes" id="UP000298438"/>
    </source>
</evidence>
<dbReference type="AlphaFoldDB" id="A0A4Y9SJA5"/>
<sequence length="285" mass="31870">MAPDPAQDPHVYHFISGLPRSGSTLLSGILRQNPRFRAGMTSPVGALCAALLAQFSAGSEFAPLVSQEQRRAILRSMFSAFYAGTPQPVIMDTNRAWCSRMGLVQDLFPGSKVIACVRNVGWVMDSFERRYRANPYEFTRLFPGNPLRSTVYTRLDGLAQHDQTVGYAWASLREAFYGEHASSLLLVDYDLLARSPAQVLPLVYRFLGEQPFDHDFDNVEYDAEEFDLALGAPGLHRVRAKVEFTPRRAVIPPDLFEKYSQMSFWKDTAGSAASVITIQTHQDTP</sequence>
<name>A0A4Y9SJA5_9BURK</name>